<reference evidence="6" key="1">
    <citation type="submission" date="2022-05" db="EMBL/GenBank/DDBJ databases">
        <authorList>
            <person name="Blom J."/>
        </authorList>
    </citation>
    <scope>NUCLEOTIDE SEQUENCE</scope>
    <source>
        <strain evidence="6">Type strain: CPO20170097</strain>
    </source>
</reference>
<keyword evidence="2" id="KW-0805">Transcription regulation</keyword>
<dbReference type="SUPFAM" id="SSF46785">
    <property type="entry name" value="Winged helix' DNA-binding domain"/>
    <property type="match status" value="1"/>
</dbReference>
<dbReference type="Gene3D" id="3.40.190.10">
    <property type="entry name" value="Periplasmic binding protein-like II"/>
    <property type="match status" value="2"/>
</dbReference>
<dbReference type="CDD" id="cd08414">
    <property type="entry name" value="PBP2_LTTR_aromatics_like"/>
    <property type="match status" value="1"/>
</dbReference>
<evidence type="ECO:0000259" key="5">
    <source>
        <dbReference type="PROSITE" id="PS50931"/>
    </source>
</evidence>
<dbReference type="EMBL" id="CALSBS010000001">
    <property type="protein sequence ID" value="CAH6635419.1"/>
    <property type="molecule type" value="Genomic_DNA"/>
</dbReference>
<dbReference type="InterPro" id="IPR036390">
    <property type="entry name" value="WH_DNA-bd_sf"/>
</dbReference>
<dbReference type="PRINTS" id="PR00039">
    <property type="entry name" value="HTHLYSR"/>
</dbReference>
<dbReference type="SUPFAM" id="SSF53850">
    <property type="entry name" value="Periplasmic binding protein-like II"/>
    <property type="match status" value="1"/>
</dbReference>
<evidence type="ECO:0000256" key="2">
    <source>
        <dbReference type="ARBA" id="ARBA00023015"/>
    </source>
</evidence>
<dbReference type="Gene3D" id="1.10.10.10">
    <property type="entry name" value="Winged helix-like DNA-binding domain superfamily/Winged helix DNA-binding domain"/>
    <property type="match status" value="1"/>
</dbReference>
<proteinExistence type="inferred from homology"/>
<dbReference type="InterPro" id="IPR036388">
    <property type="entry name" value="WH-like_DNA-bd_sf"/>
</dbReference>
<dbReference type="InterPro" id="IPR000847">
    <property type="entry name" value="LysR_HTH_N"/>
</dbReference>
<evidence type="ECO:0000256" key="4">
    <source>
        <dbReference type="ARBA" id="ARBA00023163"/>
    </source>
</evidence>
<keyword evidence="7" id="KW-1185">Reference proteome</keyword>
<evidence type="ECO:0000313" key="7">
    <source>
        <dbReference type="Proteomes" id="UP001152651"/>
    </source>
</evidence>
<dbReference type="Pfam" id="PF00126">
    <property type="entry name" value="HTH_1"/>
    <property type="match status" value="1"/>
</dbReference>
<organism evidence="6 7">
    <name type="scientific">Pseudocitrobacter vendiensis</name>
    <dbReference type="NCBI Taxonomy" id="2488306"/>
    <lineage>
        <taxon>Bacteria</taxon>
        <taxon>Pseudomonadati</taxon>
        <taxon>Pseudomonadota</taxon>
        <taxon>Gammaproteobacteria</taxon>
        <taxon>Enterobacterales</taxon>
        <taxon>Enterobacteriaceae</taxon>
        <taxon>Pseudocitrobacter</taxon>
    </lineage>
</organism>
<dbReference type="Proteomes" id="UP001152651">
    <property type="component" value="Unassembled WGS sequence"/>
</dbReference>
<dbReference type="PANTHER" id="PTHR30346:SF28">
    <property type="entry name" value="HTH-TYPE TRANSCRIPTIONAL REGULATOR CYNR"/>
    <property type="match status" value="1"/>
</dbReference>
<dbReference type="PROSITE" id="PS50931">
    <property type="entry name" value="HTH_LYSR"/>
    <property type="match status" value="1"/>
</dbReference>
<gene>
    <name evidence="6" type="ORF">FBBNIHIM_01155</name>
</gene>
<dbReference type="InterPro" id="IPR005119">
    <property type="entry name" value="LysR_subst-bd"/>
</dbReference>
<dbReference type="Pfam" id="PF03466">
    <property type="entry name" value="LysR_substrate"/>
    <property type="match status" value="1"/>
</dbReference>
<dbReference type="PANTHER" id="PTHR30346">
    <property type="entry name" value="TRANSCRIPTIONAL DUAL REGULATOR HCAR-RELATED"/>
    <property type="match status" value="1"/>
</dbReference>
<evidence type="ECO:0000256" key="1">
    <source>
        <dbReference type="ARBA" id="ARBA00009437"/>
    </source>
</evidence>
<name>A0ABM9F3U3_9ENTR</name>
<protein>
    <submittedName>
        <fullName evidence="6">LysR family transcriptional regulator</fullName>
    </submittedName>
</protein>
<comment type="caution">
    <text evidence="6">The sequence shown here is derived from an EMBL/GenBank/DDBJ whole genome shotgun (WGS) entry which is preliminary data.</text>
</comment>
<keyword evidence="4" id="KW-0804">Transcription</keyword>
<keyword evidence="3" id="KW-0238">DNA-binding</keyword>
<evidence type="ECO:0000313" key="6">
    <source>
        <dbReference type="EMBL" id="CAH6635419.1"/>
    </source>
</evidence>
<feature type="domain" description="HTH lysR-type" evidence="5">
    <location>
        <begin position="1"/>
        <end position="58"/>
    </location>
</feature>
<sequence length="294" mass="32422">MQFRLMRHFITVAEELHMHRAAERLNMAQPALSQQIKTLEERLGVTLFHRANRRLTLTPAGAAFLEKSKIALQMVDQAILDARQTARGEQGILNLGCVSSAILDGKLPAVLREIHTQWPNISLSLTTGNVQTLYTALQSNQLDVAIIRAPIPLLPETLQCKPFTSEKTVLALPRQHPLSGSAALTLASLVEDKWITLRDPEGIGLEQYFYDACRHAGFLPKVVQYATEVSTVISLVSAGFGIALLPASATAVHLDNVVYIDIIDRLAETELCLVCHRVVRSAVLKKFLATLQHP</sequence>
<evidence type="ECO:0000256" key="3">
    <source>
        <dbReference type="ARBA" id="ARBA00023125"/>
    </source>
</evidence>
<accession>A0ABM9F3U3</accession>
<dbReference type="RefSeq" id="WP_253896672.1">
    <property type="nucleotide sequence ID" value="NZ_CALSBS010000001.1"/>
</dbReference>
<comment type="similarity">
    <text evidence="1">Belongs to the LysR transcriptional regulatory family.</text>
</comment>